<dbReference type="AlphaFoldDB" id="A0A4R3N7Z2"/>
<keyword evidence="2" id="KW-1185">Reference proteome</keyword>
<evidence type="ECO:0000313" key="2">
    <source>
        <dbReference type="Proteomes" id="UP000294650"/>
    </source>
</evidence>
<dbReference type="EMBL" id="SMAN01000003">
    <property type="protein sequence ID" value="TCT25453.1"/>
    <property type="molecule type" value="Genomic_DNA"/>
</dbReference>
<proteinExistence type="predicted"/>
<comment type="caution">
    <text evidence="1">The sequence shown here is derived from an EMBL/GenBank/DDBJ whole genome shotgun (WGS) entry which is preliminary data.</text>
</comment>
<sequence length="69" mass="8045">MFQFFDKNNLYPWINKKPLYEAIKEQVDQHGKVVDDKLPDDEEFWSDEPVRWGAGGLDSMFGTRVHAAS</sequence>
<reference evidence="1 2" key="1">
    <citation type="submission" date="2019-03" db="EMBL/GenBank/DDBJ databases">
        <title>Genomic Encyclopedia of Type Strains, Phase IV (KMG-IV): sequencing the most valuable type-strain genomes for metagenomic binning, comparative biology and taxonomic classification.</title>
        <authorList>
            <person name="Goeker M."/>
        </authorList>
    </citation>
    <scope>NUCLEOTIDE SEQUENCE [LARGE SCALE GENOMIC DNA]</scope>
    <source>
        <strain evidence="1 2">DSM 25894</strain>
    </source>
</reference>
<protein>
    <submittedName>
        <fullName evidence="1">Uncharacterized protein</fullName>
    </submittedName>
</protein>
<accession>A0A4R3N7Z2</accession>
<organism evidence="1 2">
    <name type="scientific">Melghiribacillus thermohalophilus</name>
    <dbReference type="NCBI Taxonomy" id="1324956"/>
    <lineage>
        <taxon>Bacteria</taxon>
        <taxon>Bacillati</taxon>
        <taxon>Bacillota</taxon>
        <taxon>Bacilli</taxon>
        <taxon>Bacillales</taxon>
        <taxon>Bacillaceae</taxon>
        <taxon>Melghiribacillus</taxon>
    </lineage>
</organism>
<dbReference type="RefSeq" id="WP_243646745.1">
    <property type="nucleotide sequence ID" value="NZ_SMAN01000003.1"/>
</dbReference>
<evidence type="ECO:0000313" key="1">
    <source>
        <dbReference type="EMBL" id="TCT25453.1"/>
    </source>
</evidence>
<name>A0A4R3N7Z2_9BACI</name>
<dbReference type="Proteomes" id="UP000294650">
    <property type="component" value="Unassembled WGS sequence"/>
</dbReference>
<gene>
    <name evidence="1" type="ORF">EDD68_1035</name>
</gene>